<evidence type="ECO:0000256" key="1">
    <source>
        <dbReference type="SAM" id="MobiDB-lite"/>
    </source>
</evidence>
<dbReference type="Proteomes" id="UP000292082">
    <property type="component" value="Unassembled WGS sequence"/>
</dbReference>
<feature type="compositionally biased region" description="Basic and acidic residues" evidence="1">
    <location>
        <begin position="130"/>
        <end position="143"/>
    </location>
</feature>
<protein>
    <recommendedName>
        <fullName evidence="2">Protein kinase domain-containing protein</fullName>
    </recommendedName>
</protein>
<feature type="region of interest" description="Disordered" evidence="1">
    <location>
        <begin position="610"/>
        <end position="634"/>
    </location>
</feature>
<feature type="region of interest" description="Disordered" evidence="1">
    <location>
        <begin position="646"/>
        <end position="667"/>
    </location>
</feature>
<gene>
    <name evidence="3" type="ORF">BD310DRAFT_855668</name>
</gene>
<dbReference type="PROSITE" id="PS00109">
    <property type="entry name" value="PROTEIN_KINASE_TYR"/>
    <property type="match status" value="1"/>
</dbReference>
<proteinExistence type="predicted"/>
<name>A0A4Q9PP02_9APHY</name>
<dbReference type="AlphaFoldDB" id="A0A4Q9PP02"/>
<feature type="compositionally biased region" description="Acidic residues" evidence="1">
    <location>
        <begin position="728"/>
        <end position="756"/>
    </location>
</feature>
<feature type="domain" description="Protein kinase" evidence="2">
    <location>
        <begin position="289"/>
        <end position="592"/>
    </location>
</feature>
<keyword evidence="4" id="KW-1185">Reference proteome</keyword>
<dbReference type="InterPro" id="IPR040976">
    <property type="entry name" value="Pkinase_fungal"/>
</dbReference>
<dbReference type="GO" id="GO:0005524">
    <property type="term" value="F:ATP binding"/>
    <property type="evidence" value="ECO:0007669"/>
    <property type="project" value="InterPro"/>
</dbReference>
<dbReference type="EMBL" id="ML145158">
    <property type="protein sequence ID" value="TBU56049.1"/>
    <property type="molecule type" value="Genomic_DNA"/>
</dbReference>
<dbReference type="InterPro" id="IPR011009">
    <property type="entry name" value="Kinase-like_dom_sf"/>
</dbReference>
<feature type="compositionally biased region" description="Acidic residues" evidence="1">
    <location>
        <begin position="764"/>
        <end position="787"/>
    </location>
</feature>
<dbReference type="InterPro" id="IPR000719">
    <property type="entry name" value="Prot_kinase_dom"/>
</dbReference>
<organism evidence="3 4">
    <name type="scientific">Dichomitus squalens</name>
    <dbReference type="NCBI Taxonomy" id="114155"/>
    <lineage>
        <taxon>Eukaryota</taxon>
        <taxon>Fungi</taxon>
        <taxon>Dikarya</taxon>
        <taxon>Basidiomycota</taxon>
        <taxon>Agaricomycotina</taxon>
        <taxon>Agaricomycetes</taxon>
        <taxon>Polyporales</taxon>
        <taxon>Polyporaceae</taxon>
        <taxon>Dichomitus</taxon>
    </lineage>
</organism>
<dbReference type="GO" id="GO:0004672">
    <property type="term" value="F:protein kinase activity"/>
    <property type="evidence" value="ECO:0007669"/>
    <property type="project" value="InterPro"/>
</dbReference>
<reference evidence="3 4" key="1">
    <citation type="submission" date="2019-01" db="EMBL/GenBank/DDBJ databases">
        <title>Draft genome sequences of three monokaryotic isolates of the white-rot basidiomycete fungus Dichomitus squalens.</title>
        <authorList>
            <consortium name="DOE Joint Genome Institute"/>
            <person name="Lopez S.C."/>
            <person name="Andreopoulos B."/>
            <person name="Pangilinan J."/>
            <person name="Lipzen A."/>
            <person name="Riley R."/>
            <person name="Ahrendt S."/>
            <person name="Ng V."/>
            <person name="Barry K."/>
            <person name="Daum C."/>
            <person name="Grigoriev I.V."/>
            <person name="Hilden K.S."/>
            <person name="Makela M.R."/>
            <person name="de Vries R.P."/>
        </authorList>
    </citation>
    <scope>NUCLEOTIDE SEQUENCE [LARGE SCALE GENOMIC DNA]</scope>
    <source>
        <strain evidence="3 4">CBS 464.89</strain>
    </source>
</reference>
<accession>A0A4Q9PP02</accession>
<feature type="compositionally biased region" description="Basic and acidic residues" evidence="1">
    <location>
        <begin position="711"/>
        <end position="723"/>
    </location>
</feature>
<evidence type="ECO:0000313" key="3">
    <source>
        <dbReference type="EMBL" id="TBU56049.1"/>
    </source>
</evidence>
<feature type="region of interest" description="Disordered" evidence="1">
    <location>
        <begin position="705"/>
        <end position="863"/>
    </location>
</feature>
<dbReference type="PANTHER" id="PTHR38248:SF2">
    <property type="entry name" value="FUNK1 11"/>
    <property type="match status" value="1"/>
</dbReference>
<dbReference type="PANTHER" id="PTHR38248">
    <property type="entry name" value="FUNK1 6"/>
    <property type="match status" value="1"/>
</dbReference>
<evidence type="ECO:0000259" key="2">
    <source>
        <dbReference type="PROSITE" id="PS50011"/>
    </source>
</evidence>
<dbReference type="Pfam" id="PF17667">
    <property type="entry name" value="Pkinase_fungal"/>
    <property type="match status" value="2"/>
</dbReference>
<dbReference type="SUPFAM" id="SSF56112">
    <property type="entry name" value="Protein kinase-like (PK-like)"/>
    <property type="match status" value="1"/>
</dbReference>
<sequence>MHGRTTILDADKFLQHFVPQPTTGPGVAPLKKPASLFKRMKKPKNESVLYKELPKRLKRGFPGTMYGFVATPYKADRNTTSLLSPDCGMYPRPHVPRRHKGQRRDTFLATNWAHIELPIECKSNGSGDPFDDKQPNGEPKTAKRRDALGQILSYAELVLEYQQRTHLFMLVFFGKYYRIVRFDRSGIFATQKMDYLLNDRLLIEFIWRYVQLSPEDRGYDTTVLRIDQNSELAGKMRQRRDDLEKAQPDHYLTALWTEALDSRRPWWKVKVEDDITKKDLWYVVGKPNFQAPGVRGRGTRGYVALPLKIGEDGEQLGEKFVYLKDAWRVVAEGIMPEGTTLKTLNDYKDVPFIPTLLSHGDVTGQSTRSPVVWELLHPGKTCPLKQHQHYRSVVAEVGKPLSSFKDSYQLVKAVYHCALAHRAAYKHGYIHRDISAGNILLYPNKNGHWCGLLNDWELAKDRNRELIPRQLERTGTWQFLSVNILDDPGSVVVIADELESMFHVVIYYAVRFLHHNITANNVGQFLHDYFDDYAPHHGGKRCGPSKRLAMWMGRISLVNYHGRYGTGGTKLRFLRPPEDRAPAGEASQHPLNDIVSTLLSWFKAHYDHDLDEEETDERAPPAEDQPSSPDSLCRTLDDEFLDAMASGDSDEENAGAAAPSAKPIDTDSFRQAEKLRAEKERQLALNLENHDAFIELLRQALQHAKAWPTSEKTKDQRNRDFVPKLEPNSDDGEEEEAADEDEDDGADNDTDDDEEGERYQPENTGDEIDPEDTANDYDLVVEVEDDEDKGHMEGGVEGQEVGGCDDDSSASMHDSEGFPNTRDGMHVDDPAPRSSVRRSERVRMKRKAEEPEDAGSGKRSRQG</sequence>
<dbReference type="Gene3D" id="1.10.510.10">
    <property type="entry name" value="Transferase(Phosphotransferase) domain 1"/>
    <property type="match status" value="1"/>
</dbReference>
<feature type="compositionally biased region" description="Basic and acidic residues" evidence="1">
    <location>
        <begin position="823"/>
        <end position="842"/>
    </location>
</feature>
<dbReference type="InterPro" id="IPR008266">
    <property type="entry name" value="Tyr_kinase_AS"/>
</dbReference>
<evidence type="ECO:0000313" key="4">
    <source>
        <dbReference type="Proteomes" id="UP000292082"/>
    </source>
</evidence>
<dbReference type="PROSITE" id="PS50011">
    <property type="entry name" value="PROTEIN_KINASE_DOM"/>
    <property type="match status" value="1"/>
</dbReference>
<feature type="region of interest" description="Disordered" evidence="1">
    <location>
        <begin position="123"/>
        <end position="143"/>
    </location>
</feature>